<dbReference type="InterPro" id="IPR006685">
    <property type="entry name" value="MscS_channel_2nd"/>
</dbReference>
<protein>
    <submittedName>
        <fullName evidence="9">Mechanosensitive ion channel</fullName>
    </submittedName>
</protein>
<dbReference type="InterPro" id="IPR023408">
    <property type="entry name" value="MscS_beta-dom_sf"/>
</dbReference>
<evidence type="ECO:0000313" key="9">
    <source>
        <dbReference type="EMBL" id="MBE6504894.1"/>
    </source>
</evidence>
<sequence length="242" mass="27576">MNIPTNLVQTLLWIIVIIVLTTITSKIITQILNKFNRFKDDMTGIYLIRDIIVYIIYFIALMDILRLFGINLYGTLLSLGIVGIAVSLAAKDIISNLFSGIILIIGKSIKVGDTIEINKSKGVVEKIHLRTTTIVDDEGIVSNIPNSTLTNNLFKLYKAPEKYRINIMAGLPLNVDLDEFNSYILEKINKLDGVLDEPKPRIYAKDITFEQTNIKISFWIKDYNNKDDYKLIITNDVRKFTK</sequence>
<dbReference type="SUPFAM" id="SSF82689">
    <property type="entry name" value="Mechanosensitive channel protein MscS (YggB), C-terminal domain"/>
    <property type="match status" value="1"/>
</dbReference>
<dbReference type="Gene3D" id="3.30.70.100">
    <property type="match status" value="1"/>
</dbReference>
<dbReference type="GO" id="GO:0008381">
    <property type="term" value="F:mechanosensitive monoatomic ion channel activity"/>
    <property type="evidence" value="ECO:0007669"/>
    <property type="project" value="InterPro"/>
</dbReference>
<dbReference type="InterPro" id="IPR011014">
    <property type="entry name" value="MscS_channel_TM-2"/>
</dbReference>
<evidence type="ECO:0000256" key="2">
    <source>
        <dbReference type="ARBA" id="ARBA00008017"/>
    </source>
</evidence>
<feature type="transmembrane region" description="Helical" evidence="7">
    <location>
        <begin position="44"/>
        <end position="64"/>
    </location>
</feature>
<dbReference type="PANTHER" id="PTHR30221:SF1">
    <property type="entry name" value="SMALL-CONDUCTANCE MECHANOSENSITIVE CHANNEL"/>
    <property type="match status" value="1"/>
</dbReference>
<dbReference type="EMBL" id="SUTE01000031">
    <property type="protein sequence ID" value="MBE6504894.1"/>
    <property type="molecule type" value="Genomic_DNA"/>
</dbReference>
<dbReference type="PANTHER" id="PTHR30221">
    <property type="entry name" value="SMALL-CONDUCTANCE MECHANOSENSITIVE CHANNEL"/>
    <property type="match status" value="1"/>
</dbReference>
<keyword evidence="4 7" id="KW-0812">Transmembrane</keyword>
<keyword evidence="6 7" id="KW-0472">Membrane</keyword>
<comment type="similarity">
    <text evidence="2">Belongs to the MscS (TC 1.A.23) family.</text>
</comment>
<evidence type="ECO:0000259" key="8">
    <source>
        <dbReference type="Pfam" id="PF00924"/>
    </source>
</evidence>
<keyword evidence="3" id="KW-1003">Cell membrane</keyword>
<dbReference type="Pfam" id="PF00924">
    <property type="entry name" value="MS_channel_2nd"/>
    <property type="match status" value="1"/>
</dbReference>
<dbReference type="Proteomes" id="UP000762703">
    <property type="component" value="Unassembled WGS sequence"/>
</dbReference>
<evidence type="ECO:0000256" key="6">
    <source>
        <dbReference type="ARBA" id="ARBA00023136"/>
    </source>
</evidence>
<gene>
    <name evidence="9" type="ORF">E7Z73_03980</name>
</gene>
<accession>A0A8T3VL50</accession>
<dbReference type="Gene3D" id="2.30.30.60">
    <property type="match status" value="1"/>
</dbReference>
<name>A0A8T3VL50_9EURY</name>
<evidence type="ECO:0000256" key="4">
    <source>
        <dbReference type="ARBA" id="ARBA00022692"/>
    </source>
</evidence>
<comment type="subcellular location">
    <subcellularLocation>
        <location evidence="1">Cell membrane</location>
        <topology evidence="1">Multi-pass membrane protein</topology>
    </subcellularLocation>
</comment>
<dbReference type="InterPro" id="IPR045275">
    <property type="entry name" value="MscS_archaea/bacteria_type"/>
</dbReference>
<evidence type="ECO:0000256" key="7">
    <source>
        <dbReference type="SAM" id="Phobius"/>
    </source>
</evidence>
<feature type="domain" description="Mechanosensitive ion channel MscS" evidence="8">
    <location>
        <begin position="92"/>
        <end position="154"/>
    </location>
</feature>
<comment type="caution">
    <text evidence="9">The sequence shown here is derived from an EMBL/GenBank/DDBJ whole genome shotgun (WGS) entry which is preliminary data.</text>
</comment>
<dbReference type="SUPFAM" id="SSF82861">
    <property type="entry name" value="Mechanosensitive channel protein MscS (YggB), transmembrane region"/>
    <property type="match status" value="1"/>
</dbReference>
<reference evidence="9" key="1">
    <citation type="submission" date="2019-04" db="EMBL/GenBank/DDBJ databases">
        <title>Evolution of Biomass-Degrading Anaerobic Consortia Revealed by Metagenomics.</title>
        <authorList>
            <person name="Peng X."/>
        </authorList>
    </citation>
    <scope>NUCLEOTIDE SEQUENCE</scope>
    <source>
        <strain evidence="9">SIG12</strain>
    </source>
</reference>
<organism evidence="9 10">
    <name type="scientific">Methanobrevibacter millerae</name>
    <dbReference type="NCBI Taxonomy" id="230361"/>
    <lineage>
        <taxon>Archaea</taxon>
        <taxon>Methanobacteriati</taxon>
        <taxon>Methanobacteriota</taxon>
        <taxon>Methanomada group</taxon>
        <taxon>Methanobacteria</taxon>
        <taxon>Methanobacteriales</taxon>
        <taxon>Methanobacteriaceae</taxon>
        <taxon>Methanobrevibacter</taxon>
    </lineage>
</organism>
<feature type="transmembrane region" description="Helical" evidence="7">
    <location>
        <begin position="12"/>
        <end position="32"/>
    </location>
</feature>
<dbReference type="GO" id="GO:0005886">
    <property type="term" value="C:plasma membrane"/>
    <property type="evidence" value="ECO:0007669"/>
    <property type="project" value="UniProtKB-SubCell"/>
</dbReference>
<evidence type="ECO:0000313" key="10">
    <source>
        <dbReference type="Proteomes" id="UP000762703"/>
    </source>
</evidence>
<dbReference type="Gene3D" id="1.10.287.1260">
    <property type="match status" value="1"/>
</dbReference>
<dbReference type="InterPro" id="IPR010920">
    <property type="entry name" value="LSM_dom_sf"/>
</dbReference>
<proteinExistence type="inferred from homology"/>
<feature type="transmembrane region" description="Helical" evidence="7">
    <location>
        <begin position="70"/>
        <end position="90"/>
    </location>
</feature>
<keyword evidence="5 7" id="KW-1133">Transmembrane helix</keyword>
<dbReference type="SUPFAM" id="SSF50182">
    <property type="entry name" value="Sm-like ribonucleoproteins"/>
    <property type="match status" value="1"/>
</dbReference>
<evidence type="ECO:0000256" key="3">
    <source>
        <dbReference type="ARBA" id="ARBA00022475"/>
    </source>
</evidence>
<dbReference type="AlphaFoldDB" id="A0A8T3VL50"/>
<evidence type="ECO:0000256" key="5">
    <source>
        <dbReference type="ARBA" id="ARBA00022989"/>
    </source>
</evidence>
<dbReference type="InterPro" id="IPR011066">
    <property type="entry name" value="MscS_channel_C_sf"/>
</dbReference>
<evidence type="ECO:0000256" key="1">
    <source>
        <dbReference type="ARBA" id="ARBA00004651"/>
    </source>
</evidence>